<dbReference type="PANTHER" id="PTHR31808:SF9">
    <property type="entry name" value="F21O3.2 PROTEIN"/>
    <property type="match status" value="1"/>
</dbReference>
<proteinExistence type="predicted"/>
<dbReference type="InterPro" id="IPR008479">
    <property type="entry name" value="DUF760"/>
</dbReference>
<dbReference type="RefSeq" id="XP_029117599.1">
    <property type="nucleotide sequence ID" value="XM_029261766.1"/>
</dbReference>
<dbReference type="AlphaFoldDB" id="A0A8N4IBC3"/>
<dbReference type="PANTHER" id="PTHR31808">
    <property type="entry name" value="EXPRESSED PROTEIN"/>
    <property type="match status" value="1"/>
</dbReference>
<reference evidence="2" key="1">
    <citation type="submission" date="2025-08" db="UniProtKB">
        <authorList>
            <consortium name="RefSeq"/>
        </authorList>
    </citation>
    <scope>IDENTIFICATION</scope>
</reference>
<sequence length="417" mass="47306">MDCCTRFRGAALIDASALVVRAAGRRHHRLERAYGNVGSCATLRLTLDSQGLTKFHQSCSFASQRTPTSITLASAESGECESGSVSMPLEPVSPEGRFLCGILKNQPHIFPAAAERQLEELANDRNGAFIRWAHSMGSEESYLHRKIAEMKDCECRIAVEEVMYMLIVAKFYEIKVPMVPNLSKCIKYARLDMSSSQDAELESIHDPEILEMVREHLSNILKWRGKVNLIENSSMIHIKRVQLGRIYAASIMYGYFIKSVSLRHQLELSLARTDEDLPLGQLMNSELFKKEQEENLVALGCSFDMASSLHPSYDRRRRVEKLRSYMMGFDSETLQICAKLRSQEAVNLIEKHSYALFEDREKSTQTNDGNIIVTYSAFKRLVLEAVAFGSFLWDVERFLRTHHLGDHGAHGEDEDRS</sequence>
<dbReference type="InterPro" id="IPR038925">
    <property type="entry name" value="At3g17800-like"/>
</dbReference>
<evidence type="ECO:0000313" key="1">
    <source>
        <dbReference type="Proteomes" id="UP000504607"/>
    </source>
</evidence>
<dbReference type="OrthoDB" id="25131at2759"/>
<organism evidence="1 2">
    <name type="scientific">Elaeis guineensis var. tenera</name>
    <name type="common">Oil palm</name>
    <dbReference type="NCBI Taxonomy" id="51953"/>
    <lineage>
        <taxon>Eukaryota</taxon>
        <taxon>Viridiplantae</taxon>
        <taxon>Streptophyta</taxon>
        <taxon>Embryophyta</taxon>
        <taxon>Tracheophyta</taxon>
        <taxon>Spermatophyta</taxon>
        <taxon>Magnoliopsida</taxon>
        <taxon>Liliopsida</taxon>
        <taxon>Arecaceae</taxon>
        <taxon>Arecoideae</taxon>
        <taxon>Cocoseae</taxon>
        <taxon>Elaeidinae</taxon>
        <taxon>Elaeis</taxon>
    </lineage>
</organism>
<evidence type="ECO:0000313" key="2">
    <source>
        <dbReference type="RefSeq" id="XP_029117599.1"/>
    </source>
</evidence>
<accession>A0A8N4IBC3</accession>
<dbReference type="Pfam" id="PF05542">
    <property type="entry name" value="DUF760"/>
    <property type="match status" value="1"/>
</dbReference>
<protein>
    <submittedName>
        <fullName evidence="2">UV-B-induced protein At3g17800, chloroplastic isoform X1</fullName>
    </submittedName>
</protein>
<keyword evidence="1" id="KW-1185">Reference proteome</keyword>
<dbReference type="Proteomes" id="UP000504607">
    <property type="component" value="Unplaced"/>
</dbReference>
<gene>
    <name evidence="2" type="primary">LOC105034920</name>
</gene>
<name>A0A8N4IBC3_ELAGV</name>